<feature type="transmembrane region" description="Helical" evidence="7">
    <location>
        <begin position="1086"/>
        <end position="1104"/>
    </location>
</feature>
<dbReference type="EMBL" id="SHGT01000017">
    <property type="protein sequence ID" value="TAA13663.1"/>
    <property type="molecule type" value="Genomic_DNA"/>
</dbReference>
<protein>
    <submittedName>
        <fullName evidence="9">FtsX-like permease family protein</fullName>
    </submittedName>
</protein>
<feature type="coiled-coil region" evidence="6">
    <location>
        <begin position="509"/>
        <end position="561"/>
    </location>
</feature>
<dbReference type="OrthoDB" id="5137249at2"/>
<evidence type="ECO:0000256" key="7">
    <source>
        <dbReference type="SAM" id="Phobius"/>
    </source>
</evidence>
<sequence>MKKTIYWKDIRQSMLSSKGRFLSIFSLMMLGSLALTGLKVTAPNMERTAQAYIEANRTMDLAVMSELGITQDDVKELQTIDNATVEPGYFKDVVLEEDHQAVRVFSKPEELSQYTLVEGNFPTAENQIALSPSLQASYQIGDTFSIKEPDKNGTVLKETAFTVVGFVASSEIWDNVTMGMASSGTGQLTGYGVVLPSVFQSDVYMIARISYDDLAKLSYVSQAYTEKLEDHKKQLESLVADNDEQRIASIQAGGQEGISKGEQEIAKAQQELADAENDIQEGNAQLATGRKKFARGRAKIIQSESELRLAYATLLDTKSRLEASKQQLDESKKKLDQTKSFLDASATELSQSAQQLETAQQELDKQNAQLNDLGATISSGRNAWFQEQNDLNTQVESQLQEGESLSDHPELLARQEALDAEKARLDQLETEFEQAHASYQAGFDLLQSKKAEYQAGQKQYEAWNVEYQSGLAQYNAGLTEYENGCAAYQKGVADYEWGVQQLQSSSLTLNQEELRLNQADEALSKASQEFSTQKAQAEKEITAAQSEIEDAKTELSKIEKSSYQVYTRSTLPGSDGYVTYQNATKSIAAVGNVFPVVLYLVAALVTFTTMARFVDEERTQSGLFKALGYTNKQIMAKFVLYGLGAGLAGAIVGIILGNTVLSPLISSIITETTVIGASTLYFYPLWTSLAIGLTLLSAVLPAYLVAQRELFEKPASLLLPKPPVSGSKILLERWRFVWSRLSFTHKVTARNIFRYKLRMLMTIFGVAGTVALLFGGLGIRSSISGVVDRQFGNLIHYDMLVVENSKASEEELDGLSDFLQSDQVRQSLPVAFEQIREKITSNDQEKTASISLYITDRPDMGHLIELETSKGRELTLTGRGVILTEKLAQLYDVALGDKLKLTLNDKEVEVRVDGIADMYAGHFIFMTDEYYQEVTGSRKLANAYLVQLKKDSAQHVQEVSSQLLDMTAVKSLVQNTSLMAMLTTMAASLQSVMTILVVLSILLGLVILYNLTIINMSERIRELSTIRVLGFHNKEVTLYIYRETIALSTIGIVAGLIGGFYLHRLLLYMIGSDSIRFNPEVGAEVYLIPILAIVGILAFLGWYVNHQLRKVDMLEALKSID</sequence>
<feature type="transmembrane region" description="Helical" evidence="7">
    <location>
        <begin position="759"/>
        <end position="779"/>
    </location>
</feature>
<name>A0A4Q8L238_9STRE</name>
<evidence type="ECO:0000256" key="4">
    <source>
        <dbReference type="ARBA" id="ARBA00022989"/>
    </source>
</evidence>
<accession>A0A4Q8L238</accession>
<evidence type="ECO:0000256" key="6">
    <source>
        <dbReference type="SAM" id="Coils"/>
    </source>
</evidence>
<evidence type="ECO:0000256" key="5">
    <source>
        <dbReference type="ARBA" id="ARBA00023136"/>
    </source>
</evidence>
<feature type="transmembrane region" description="Helical" evidence="7">
    <location>
        <begin position="681"/>
        <end position="706"/>
    </location>
</feature>
<evidence type="ECO:0000256" key="3">
    <source>
        <dbReference type="ARBA" id="ARBA00022692"/>
    </source>
</evidence>
<proteinExistence type="predicted"/>
<organism evidence="9 10">
    <name type="scientific">Streptococcus parasuis</name>
    <dbReference type="NCBI Taxonomy" id="1501662"/>
    <lineage>
        <taxon>Bacteria</taxon>
        <taxon>Bacillati</taxon>
        <taxon>Bacillota</taxon>
        <taxon>Bacilli</taxon>
        <taxon>Lactobacillales</taxon>
        <taxon>Streptococcaceae</taxon>
        <taxon>Streptococcus</taxon>
    </lineage>
</organism>
<keyword evidence="3 7" id="KW-0812">Transmembrane</keyword>
<feature type="transmembrane region" description="Helical" evidence="7">
    <location>
        <begin position="635"/>
        <end position="661"/>
    </location>
</feature>
<comment type="subcellular location">
    <subcellularLocation>
        <location evidence="1">Cell membrane</location>
        <topology evidence="1">Multi-pass membrane protein</topology>
    </subcellularLocation>
</comment>
<dbReference type="PANTHER" id="PTHR30287">
    <property type="entry name" value="MEMBRANE COMPONENT OF PREDICTED ABC SUPERFAMILY METABOLITE UPTAKE TRANSPORTER"/>
    <property type="match status" value="1"/>
</dbReference>
<dbReference type="InterPro" id="IPR038766">
    <property type="entry name" value="Membrane_comp_ABC_pdt"/>
</dbReference>
<dbReference type="GO" id="GO:0005886">
    <property type="term" value="C:plasma membrane"/>
    <property type="evidence" value="ECO:0007669"/>
    <property type="project" value="UniProtKB-SubCell"/>
</dbReference>
<dbReference type="InterPro" id="IPR003838">
    <property type="entry name" value="ABC3_permease_C"/>
</dbReference>
<reference evidence="9 10" key="1">
    <citation type="submission" date="2019-02" db="EMBL/GenBank/DDBJ databases">
        <title>First genome of the species Streptococcus parasuis.</title>
        <authorList>
            <person name="Stevens M.J.A."/>
            <person name="Stephan R."/>
        </authorList>
    </citation>
    <scope>NUCLEOTIDE SEQUENCE [LARGE SCALE GENOMIC DNA]</scope>
    <source>
        <strain evidence="9 10">4253</strain>
    </source>
</reference>
<feature type="transmembrane region" description="Helical" evidence="7">
    <location>
        <begin position="992"/>
        <end position="1011"/>
    </location>
</feature>
<gene>
    <name evidence="9" type="ORF">EXW74_04260</name>
</gene>
<dbReference type="RefSeq" id="WP_130554844.1">
    <property type="nucleotide sequence ID" value="NZ_SHGT01000017.1"/>
</dbReference>
<feature type="transmembrane region" description="Helical" evidence="7">
    <location>
        <begin position="593"/>
        <end position="614"/>
    </location>
</feature>
<feature type="coiled-coil region" evidence="6">
    <location>
        <begin position="221"/>
        <end position="376"/>
    </location>
</feature>
<keyword evidence="5 7" id="KW-0472">Membrane</keyword>
<feature type="coiled-coil region" evidence="6">
    <location>
        <begin position="411"/>
        <end position="438"/>
    </location>
</feature>
<evidence type="ECO:0000313" key="9">
    <source>
        <dbReference type="EMBL" id="TAA13663.1"/>
    </source>
</evidence>
<dbReference type="Pfam" id="PF02687">
    <property type="entry name" value="FtsX"/>
    <property type="match status" value="2"/>
</dbReference>
<keyword evidence="6" id="KW-0175">Coiled coil</keyword>
<evidence type="ECO:0000256" key="2">
    <source>
        <dbReference type="ARBA" id="ARBA00022475"/>
    </source>
</evidence>
<feature type="transmembrane region" description="Helical" evidence="7">
    <location>
        <begin position="21"/>
        <end position="38"/>
    </location>
</feature>
<evidence type="ECO:0000256" key="1">
    <source>
        <dbReference type="ARBA" id="ARBA00004651"/>
    </source>
</evidence>
<comment type="caution">
    <text evidence="9">The sequence shown here is derived from an EMBL/GenBank/DDBJ whole genome shotgun (WGS) entry which is preliminary data.</text>
</comment>
<evidence type="ECO:0000313" key="10">
    <source>
        <dbReference type="Proteomes" id="UP000291525"/>
    </source>
</evidence>
<feature type="domain" description="ABC3 transporter permease C-terminal" evidence="8">
    <location>
        <begin position="592"/>
        <end position="707"/>
    </location>
</feature>
<keyword evidence="2" id="KW-1003">Cell membrane</keyword>
<evidence type="ECO:0000259" key="8">
    <source>
        <dbReference type="Pfam" id="PF02687"/>
    </source>
</evidence>
<dbReference type="PANTHER" id="PTHR30287:SF1">
    <property type="entry name" value="INNER MEMBRANE PROTEIN"/>
    <property type="match status" value="1"/>
</dbReference>
<dbReference type="Gene3D" id="6.10.250.2200">
    <property type="match status" value="1"/>
</dbReference>
<feature type="domain" description="ABC3 transporter permease C-terminal" evidence="8">
    <location>
        <begin position="995"/>
        <end position="1109"/>
    </location>
</feature>
<dbReference type="Proteomes" id="UP000291525">
    <property type="component" value="Unassembled WGS sequence"/>
</dbReference>
<feature type="transmembrane region" description="Helical" evidence="7">
    <location>
        <begin position="1044"/>
        <end position="1066"/>
    </location>
</feature>
<keyword evidence="4 7" id="KW-1133">Transmembrane helix</keyword>
<dbReference type="AlphaFoldDB" id="A0A4Q8L238"/>